<reference evidence="2 3" key="1">
    <citation type="journal article" date="2016" name="Nat. Commun.">
        <title>Ectomycorrhizal ecology is imprinted in the genome of the dominant symbiotic fungus Cenococcum geophilum.</title>
        <authorList>
            <consortium name="DOE Joint Genome Institute"/>
            <person name="Peter M."/>
            <person name="Kohler A."/>
            <person name="Ohm R.A."/>
            <person name="Kuo A."/>
            <person name="Krutzmann J."/>
            <person name="Morin E."/>
            <person name="Arend M."/>
            <person name="Barry K.W."/>
            <person name="Binder M."/>
            <person name="Choi C."/>
            <person name="Clum A."/>
            <person name="Copeland A."/>
            <person name="Grisel N."/>
            <person name="Haridas S."/>
            <person name="Kipfer T."/>
            <person name="LaButti K."/>
            <person name="Lindquist E."/>
            <person name="Lipzen A."/>
            <person name="Maire R."/>
            <person name="Meier B."/>
            <person name="Mihaltcheva S."/>
            <person name="Molinier V."/>
            <person name="Murat C."/>
            <person name="Poggeler S."/>
            <person name="Quandt C.A."/>
            <person name="Sperisen C."/>
            <person name="Tritt A."/>
            <person name="Tisserant E."/>
            <person name="Crous P.W."/>
            <person name="Henrissat B."/>
            <person name="Nehls U."/>
            <person name="Egli S."/>
            <person name="Spatafora J.W."/>
            <person name="Grigoriev I.V."/>
            <person name="Martin F.M."/>
        </authorList>
    </citation>
    <scope>NUCLEOTIDE SEQUENCE [LARGE SCALE GENOMIC DNA]</scope>
    <source>
        <strain evidence="2 3">CBS 459.81</strain>
    </source>
</reference>
<evidence type="ECO:0000313" key="3">
    <source>
        <dbReference type="Proteomes" id="UP000250266"/>
    </source>
</evidence>
<organism evidence="2 3">
    <name type="scientific">Lepidopterella palustris CBS 459.81</name>
    <dbReference type="NCBI Taxonomy" id="1314670"/>
    <lineage>
        <taxon>Eukaryota</taxon>
        <taxon>Fungi</taxon>
        <taxon>Dikarya</taxon>
        <taxon>Ascomycota</taxon>
        <taxon>Pezizomycotina</taxon>
        <taxon>Dothideomycetes</taxon>
        <taxon>Pleosporomycetidae</taxon>
        <taxon>Mytilinidiales</taxon>
        <taxon>Argynnaceae</taxon>
        <taxon>Lepidopterella</taxon>
    </lineage>
</organism>
<gene>
    <name evidence="2" type="ORF">K432DRAFT_377331</name>
</gene>
<evidence type="ECO:0000256" key="1">
    <source>
        <dbReference type="SAM" id="MobiDB-lite"/>
    </source>
</evidence>
<evidence type="ECO:0000313" key="2">
    <source>
        <dbReference type="EMBL" id="OCK85819.1"/>
    </source>
</evidence>
<keyword evidence="3" id="KW-1185">Reference proteome</keyword>
<dbReference type="Proteomes" id="UP000250266">
    <property type="component" value="Unassembled WGS sequence"/>
</dbReference>
<sequence>MFTAWRDIFSCHYHHHFGRPVSPLLTSLETPRPDPDPDPDPFPPSSTPQPFASIYTHESSSAPLAPLLRNKLQHAQHLFPAPRLPHPHLRYRL</sequence>
<dbReference type="AlphaFoldDB" id="A0A8E2JKY7"/>
<name>A0A8E2JKY7_9PEZI</name>
<feature type="region of interest" description="Disordered" evidence="1">
    <location>
        <begin position="16"/>
        <end position="53"/>
    </location>
</feature>
<proteinExistence type="predicted"/>
<dbReference type="EMBL" id="KV744813">
    <property type="protein sequence ID" value="OCK85819.1"/>
    <property type="molecule type" value="Genomic_DNA"/>
</dbReference>
<protein>
    <submittedName>
        <fullName evidence="2">Uncharacterized protein</fullName>
    </submittedName>
</protein>
<accession>A0A8E2JKY7</accession>